<evidence type="ECO:0000256" key="5">
    <source>
        <dbReference type="ARBA" id="ARBA00022692"/>
    </source>
</evidence>
<accession>A0ABV1GDE1</accession>
<evidence type="ECO:0000256" key="2">
    <source>
        <dbReference type="ARBA" id="ARBA00007935"/>
    </source>
</evidence>
<feature type="transmembrane region" description="Helical" evidence="8">
    <location>
        <begin position="236"/>
        <end position="266"/>
    </location>
</feature>
<feature type="transmembrane region" description="Helical" evidence="8">
    <location>
        <begin position="12"/>
        <end position="34"/>
    </location>
</feature>
<dbReference type="EMBL" id="JBBMFA010000071">
    <property type="protein sequence ID" value="MEQ2519862.1"/>
    <property type="molecule type" value="Genomic_DNA"/>
</dbReference>
<sequence>MDRNDTRGIFPCFLLLAAGMIAAALLSLCLGAAALSPRELLAVLCGRGDASAASILLYVRVPRTVGCLLAGAALAVSGAIIQTVLANPLAAPNIIGVNSGAGLGVALCCAVLPTAVNVVPAAAFAGAFAGVLLVLFIAEKAGASRITLVLAGMAISGMFSAGIDAVLTVFPDSLIGYSDFRIGGLANVSMDRIAPAAWVILLCLATALALAHEMDVLALGTDMAQSLGLRVRRVRVLLLALAAALAGAAVSFAGLLGFVGLVAPHMVRRLVGGESRRLLAGCALVGAALLTLCDVAARTLFAPYELPVGIVLSLAGGPFFLWLLFRRKETHA</sequence>
<evidence type="ECO:0000313" key="10">
    <source>
        <dbReference type="Proteomes" id="UP001477672"/>
    </source>
</evidence>
<keyword evidence="6 8" id="KW-1133">Transmembrane helix</keyword>
<dbReference type="Gene3D" id="1.10.3470.10">
    <property type="entry name" value="ABC transporter involved in vitamin B12 uptake, BtuC"/>
    <property type="match status" value="1"/>
</dbReference>
<keyword evidence="5 8" id="KW-0812">Transmembrane</keyword>
<feature type="transmembrane region" description="Helical" evidence="8">
    <location>
        <begin position="66"/>
        <end position="85"/>
    </location>
</feature>
<evidence type="ECO:0000256" key="1">
    <source>
        <dbReference type="ARBA" id="ARBA00004651"/>
    </source>
</evidence>
<dbReference type="InterPro" id="IPR037294">
    <property type="entry name" value="ABC_BtuC-like"/>
</dbReference>
<keyword evidence="7 8" id="KW-0472">Membrane</keyword>
<evidence type="ECO:0000256" key="4">
    <source>
        <dbReference type="ARBA" id="ARBA00022475"/>
    </source>
</evidence>
<evidence type="ECO:0000256" key="8">
    <source>
        <dbReference type="SAM" id="Phobius"/>
    </source>
</evidence>
<feature type="transmembrane region" description="Helical" evidence="8">
    <location>
        <begin position="278"/>
        <end position="300"/>
    </location>
</feature>
<keyword evidence="3" id="KW-0813">Transport</keyword>
<feature type="transmembrane region" description="Helical" evidence="8">
    <location>
        <begin position="150"/>
        <end position="171"/>
    </location>
</feature>
<keyword evidence="4" id="KW-1003">Cell membrane</keyword>
<dbReference type="PANTHER" id="PTHR30472">
    <property type="entry name" value="FERRIC ENTEROBACTIN TRANSPORT SYSTEM PERMEASE PROTEIN"/>
    <property type="match status" value="1"/>
</dbReference>
<dbReference type="RefSeq" id="WP_349215295.1">
    <property type="nucleotide sequence ID" value="NZ_JBBMFA010000071.1"/>
</dbReference>
<feature type="transmembrane region" description="Helical" evidence="8">
    <location>
        <begin position="192"/>
        <end position="211"/>
    </location>
</feature>
<evidence type="ECO:0000256" key="6">
    <source>
        <dbReference type="ARBA" id="ARBA00022989"/>
    </source>
</evidence>
<comment type="similarity">
    <text evidence="2">Belongs to the binding-protein-dependent transport system permease family. FecCD subfamily.</text>
</comment>
<feature type="transmembrane region" description="Helical" evidence="8">
    <location>
        <begin position="91"/>
        <end position="112"/>
    </location>
</feature>
<evidence type="ECO:0000313" key="9">
    <source>
        <dbReference type="EMBL" id="MEQ2519862.1"/>
    </source>
</evidence>
<gene>
    <name evidence="9" type="ORF">WMO24_05360</name>
</gene>
<reference evidence="9 10" key="1">
    <citation type="submission" date="2024-03" db="EMBL/GenBank/DDBJ databases">
        <title>Human intestinal bacterial collection.</title>
        <authorList>
            <person name="Pauvert C."/>
            <person name="Hitch T.C.A."/>
            <person name="Clavel T."/>
        </authorList>
    </citation>
    <scope>NUCLEOTIDE SEQUENCE [LARGE SCALE GENOMIC DNA]</scope>
    <source>
        <strain evidence="9 10">CLA-JM-H11</strain>
    </source>
</reference>
<proteinExistence type="inferred from homology"/>
<dbReference type="InterPro" id="IPR000522">
    <property type="entry name" value="ABC_transptr_permease_BtuC"/>
</dbReference>
<comment type="caution">
    <text evidence="9">The sequence shown here is derived from an EMBL/GenBank/DDBJ whole genome shotgun (WGS) entry which is preliminary data.</text>
</comment>
<evidence type="ECO:0000256" key="7">
    <source>
        <dbReference type="ARBA" id="ARBA00023136"/>
    </source>
</evidence>
<feature type="transmembrane region" description="Helical" evidence="8">
    <location>
        <begin position="40"/>
        <end position="59"/>
    </location>
</feature>
<dbReference type="SUPFAM" id="SSF81345">
    <property type="entry name" value="ABC transporter involved in vitamin B12 uptake, BtuC"/>
    <property type="match status" value="1"/>
</dbReference>
<dbReference type="Proteomes" id="UP001477672">
    <property type="component" value="Unassembled WGS sequence"/>
</dbReference>
<dbReference type="PANTHER" id="PTHR30472:SF25">
    <property type="entry name" value="ABC TRANSPORTER PERMEASE PROTEIN MJ0876-RELATED"/>
    <property type="match status" value="1"/>
</dbReference>
<name>A0ABV1GDE1_9FIRM</name>
<evidence type="ECO:0000256" key="3">
    <source>
        <dbReference type="ARBA" id="ARBA00022448"/>
    </source>
</evidence>
<feature type="transmembrane region" description="Helical" evidence="8">
    <location>
        <begin position="306"/>
        <end position="325"/>
    </location>
</feature>
<organism evidence="9 10">
    <name type="scientific">Ruthenibacterium intestinale</name>
    <dbReference type="NCBI Taxonomy" id="3133163"/>
    <lineage>
        <taxon>Bacteria</taxon>
        <taxon>Bacillati</taxon>
        <taxon>Bacillota</taxon>
        <taxon>Clostridia</taxon>
        <taxon>Eubacteriales</taxon>
        <taxon>Oscillospiraceae</taxon>
        <taxon>Ruthenibacterium</taxon>
    </lineage>
</organism>
<dbReference type="Pfam" id="PF01032">
    <property type="entry name" value="FecCD"/>
    <property type="match status" value="1"/>
</dbReference>
<feature type="transmembrane region" description="Helical" evidence="8">
    <location>
        <begin position="119"/>
        <end position="138"/>
    </location>
</feature>
<dbReference type="CDD" id="cd06550">
    <property type="entry name" value="TM_ABC_iron-siderophores_like"/>
    <property type="match status" value="1"/>
</dbReference>
<keyword evidence="10" id="KW-1185">Reference proteome</keyword>
<protein>
    <submittedName>
        <fullName evidence="9">Iron ABC transporter permease</fullName>
    </submittedName>
</protein>
<comment type="subcellular location">
    <subcellularLocation>
        <location evidence="1">Cell membrane</location>
        <topology evidence="1">Multi-pass membrane protein</topology>
    </subcellularLocation>
</comment>